<dbReference type="PROSITE" id="PS50405">
    <property type="entry name" value="GST_CTER"/>
    <property type="match status" value="1"/>
</dbReference>
<proteinExistence type="inferred from homology"/>
<dbReference type="InterPro" id="IPR010987">
    <property type="entry name" value="Glutathione-S-Trfase_C-like"/>
</dbReference>
<dbReference type="Pfam" id="PF13409">
    <property type="entry name" value="GST_N_2"/>
    <property type="match status" value="1"/>
</dbReference>
<evidence type="ECO:0000313" key="4">
    <source>
        <dbReference type="EMBL" id="KAF2848509.1"/>
    </source>
</evidence>
<comment type="similarity">
    <text evidence="1">Belongs to the GST superfamily.</text>
</comment>
<gene>
    <name evidence="4" type="ORF">T440DRAFT_519932</name>
</gene>
<dbReference type="InterPro" id="IPR040079">
    <property type="entry name" value="Glutathione_S-Trfase"/>
</dbReference>
<dbReference type="Pfam" id="PF13410">
    <property type="entry name" value="GST_C_2"/>
    <property type="match status" value="1"/>
</dbReference>
<dbReference type="InterPro" id="IPR036282">
    <property type="entry name" value="Glutathione-S-Trfase_C_sf"/>
</dbReference>
<name>A0A6A7B2E2_9PLEO</name>
<keyword evidence="5" id="KW-1185">Reference proteome</keyword>
<accession>A0A6A7B2E2</accession>
<dbReference type="EMBL" id="MU006317">
    <property type="protein sequence ID" value="KAF2848509.1"/>
    <property type="molecule type" value="Genomic_DNA"/>
</dbReference>
<dbReference type="InterPro" id="IPR004045">
    <property type="entry name" value="Glutathione_S-Trfase_N"/>
</dbReference>
<dbReference type="CDD" id="cd03056">
    <property type="entry name" value="GST_N_4"/>
    <property type="match status" value="1"/>
</dbReference>
<dbReference type="PANTHER" id="PTHR44051">
    <property type="entry name" value="GLUTATHIONE S-TRANSFERASE-RELATED"/>
    <property type="match status" value="1"/>
</dbReference>
<dbReference type="PANTHER" id="PTHR44051:SF2">
    <property type="entry name" value="HYPOTHETICAL GLUTATHIONE S-TRANSFERASE LIKE PROTEIN"/>
    <property type="match status" value="1"/>
</dbReference>
<dbReference type="Gene3D" id="1.20.1050.10">
    <property type="match status" value="1"/>
</dbReference>
<dbReference type="InterPro" id="IPR036249">
    <property type="entry name" value="Thioredoxin-like_sf"/>
</dbReference>
<protein>
    <submittedName>
        <fullName evidence="4">Glutathione S-transferase</fullName>
    </submittedName>
</protein>
<feature type="domain" description="GST C-terminal" evidence="3">
    <location>
        <begin position="86"/>
        <end position="211"/>
    </location>
</feature>
<dbReference type="Proteomes" id="UP000799423">
    <property type="component" value="Unassembled WGS sequence"/>
</dbReference>
<dbReference type="SFLD" id="SFLDG00358">
    <property type="entry name" value="Main_(cytGST)"/>
    <property type="match status" value="1"/>
</dbReference>
<organism evidence="4 5">
    <name type="scientific">Plenodomus tracheiphilus IPT5</name>
    <dbReference type="NCBI Taxonomy" id="1408161"/>
    <lineage>
        <taxon>Eukaryota</taxon>
        <taxon>Fungi</taxon>
        <taxon>Dikarya</taxon>
        <taxon>Ascomycota</taxon>
        <taxon>Pezizomycotina</taxon>
        <taxon>Dothideomycetes</taxon>
        <taxon>Pleosporomycetidae</taxon>
        <taxon>Pleosporales</taxon>
        <taxon>Pleosporineae</taxon>
        <taxon>Leptosphaeriaceae</taxon>
        <taxon>Plenodomus</taxon>
    </lineage>
</organism>
<dbReference type="Gene3D" id="3.40.30.10">
    <property type="entry name" value="Glutaredoxin"/>
    <property type="match status" value="1"/>
</dbReference>
<dbReference type="SFLD" id="SFLDS00019">
    <property type="entry name" value="Glutathione_Transferase_(cytos"/>
    <property type="match status" value="1"/>
</dbReference>
<reference evidence="4" key="1">
    <citation type="submission" date="2020-01" db="EMBL/GenBank/DDBJ databases">
        <authorList>
            <consortium name="DOE Joint Genome Institute"/>
            <person name="Haridas S."/>
            <person name="Albert R."/>
            <person name="Binder M."/>
            <person name="Bloem J."/>
            <person name="Labutti K."/>
            <person name="Salamov A."/>
            <person name="Andreopoulos B."/>
            <person name="Baker S.E."/>
            <person name="Barry K."/>
            <person name="Bills G."/>
            <person name="Bluhm B.H."/>
            <person name="Cannon C."/>
            <person name="Castanera R."/>
            <person name="Culley D.E."/>
            <person name="Daum C."/>
            <person name="Ezra D."/>
            <person name="Gonzalez J.B."/>
            <person name="Henrissat B."/>
            <person name="Kuo A."/>
            <person name="Liang C."/>
            <person name="Lipzen A."/>
            <person name="Lutzoni F."/>
            <person name="Magnuson J."/>
            <person name="Mondo S."/>
            <person name="Nolan M."/>
            <person name="Ohm R."/>
            <person name="Pangilinan J."/>
            <person name="Park H.-J."/>
            <person name="Ramirez L."/>
            <person name="Alfaro M."/>
            <person name="Sun H."/>
            <person name="Tritt A."/>
            <person name="Yoshinaga Y."/>
            <person name="Zwiers L.-H."/>
            <person name="Turgeon B.G."/>
            <person name="Goodwin S.B."/>
            <person name="Spatafora J.W."/>
            <person name="Crous P.W."/>
            <person name="Grigoriev I.V."/>
        </authorList>
    </citation>
    <scope>NUCLEOTIDE SEQUENCE</scope>
    <source>
        <strain evidence="4">IPT5</strain>
    </source>
</reference>
<dbReference type="PROSITE" id="PS50404">
    <property type="entry name" value="GST_NTER"/>
    <property type="match status" value="1"/>
</dbReference>
<sequence length="211" mass="24024">MHLYDSSIPSGNAYKVQLLLAHLQAPYKTTSLNILATPPETRTPEYLAINPNGRIPTLVLDDGTALAESNAILFYLAEGTPYLPNEKLLRAQVLQWMFFEQYSHEPYVAVWKYRTYWAPDGFKGLTSSEVSKLKERGQAAIDVMERHLADGKEWFVGDAYTIADICLFAYTSAADAIGFRIGKSVQLWLERVKRTERWIRIKKDESGKNPY</sequence>
<evidence type="ECO:0000256" key="1">
    <source>
        <dbReference type="ARBA" id="ARBA00007409"/>
    </source>
</evidence>
<dbReference type="SUPFAM" id="SSF52833">
    <property type="entry name" value="Thioredoxin-like"/>
    <property type="match status" value="1"/>
</dbReference>
<dbReference type="AlphaFoldDB" id="A0A6A7B2E2"/>
<evidence type="ECO:0000313" key="5">
    <source>
        <dbReference type="Proteomes" id="UP000799423"/>
    </source>
</evidence>
<evidence type="ECO:0000259" key="3">
    <source>
        <dbReference type="PROSITE" id="PS50405"/>
    </source>
</evidence>
<dbReference type="SUPFAM" id="SSF47616">
    <property type="entry name" value="GST C-terminal domain-like"/>
    <property type="match status" value="1"/>
</dbReference>
<dbReference type="OrthoDB" id="422574at2759"/>
<evidence type="ECO:0000259" key="2">
    <source>
        <dbReference type="PROSITE" id="PS50404"/>
    </source>
</evidence>
<feature type="domain" description="GST N-terminal" evidence="2">
    <location>
        <begin position="1"/>
        <end position="84"/>
    </location>
</feature>